<dbReference type="EMBL" id="WNYA01053016">
    <property type="protein sequence ID" value="KAG8535975.1"/>
    <property type="molecule type" value="Genomic_DNA"/>
</dbReference>
<evidence type="ECO:0008006" key="4">
    <source>
        <dbReference type="Google" id="ProtNLM"/>
    </source>
</evidence>
<protein>
    <recommendedName>
        <fullName evidence="4">Vomeronasal type-1 receptor</fullName>
    </recommendedName>
</protein>
<evidence type="ECO:0000256" key="1">
    <source>
        <dbReference type="SAM" id="SignalP"/>
    </source>
</evidence>
<sequence>MVSVVGAFLCFDTIMALQMHPVTGKLFIHICPPKTKQRSFHSKCPHVPVQQGTVTKWVLAYSGGIALNMVKCIFLFNPL</sequence>
<keyword evidence="3" id="KW-1185">Reference proteome</keyword>
<feature type="chain" id="PRO_5043820873" description="Vomeronasal type-1 receptor" evidence="1">
    <location>
        <begin position="25"/>
        <end position="79"/>
    </location>
</feature>
<gene>
    <name evidence="2" type="ORF">GDO81_027373</name>
</gene>
<name>A0AAV6YK05_ENGPU</name>
<comment type="caution">
    <text evidence="2">The sequence shown here is derived from an EMBL/GenBank/DDBJ whole genome shotgun (WGS) entry which is preliminary data.</text>
</comment>
<dbReference type="AlphaFoldDB" id="A0AAV6YK05"/>
<feature type="signal peptide" evidence="1">
    <location>
        <begin position="1"/>
        <end position="24"/>
    </location>
</feature>
<evidence type="ECO:0000313" key="2">
    <source>
        <dbReference type="EMBL" id="KAG8535975.1"/>
    </source>
</evidence>
<dbReference type="Proteomes" id="UP000824782">
    <property type="component" value="Unassembled WGS sequence"/>
</dbReference>
<accession>A0AAV6YK05</accession>
<proteinExistence type="predicted"/>
<evidence type="ECO:0000313" key="3">
    <source>
        <dbReference type="Proteomes" id="UP000824782"/>
    </source>
</evidence>
<reference evidence="2" key="1">
    <citation type="thesis" date="2020" institute="ProQuest LLC" country="789 East Eisenhower Parkway, Ann Arbor, MI, USA">
        <title>Comparative Genomics and Chromosome Evolution.</title>
        <authorList>
            <person name="Mudd A.B."/>
        </authorList>
    </citation>
    <scope>NUCLEOTIDE SEQUENCE</scope>
    <source>
        <strain evidence="2">237g6f4</strain>
        <tissue evidence="2">Blood</tissue>
    </source>
</reference>
<organism evidence="2 3">
    <name type="scientific">Engystomops pustulosus</name>
    <name type="common">Tungara frog</name>
    <name type="synonym">Physalaemus pustulosus</name>
    <dbReference type="NCBI Taxonomy" id="76066"/>
    <lineage>
        <taxon>Eukaryota</taxon>
        <taxon>Metazoa</taxon>
        <taxon>Chordata</taxon>
        <taxon>Craniata</taxon>
        <taxon>Vertebrata</taxon>
        <taxon>Euteleostomi</taxon>
        <taxon>Amphibia</taxon>
        <taxon>Batrachia</taxon>
        <taxon>Anura</taxon>
        <taxon>Neobatrachia</taxon>
        <taxon>Hyloidea</taxon>
        <taxon>Leptodactylidae</taxon>
        <taxon>Leiuperinae</taxon>
        <taxon>Engystomops</taxon>
    </lineage>
</organism>
<keyword evidence="1" id="KW-0732">Signal</keyword>